<dbReference type="AlphaFoldDB" id="A0AAV5WTW2"/>
<dbReference type="Proteomes" id="UP001432322">
    <property type="component" value="Unassembled WGS sequence"/>
</dbReference>
<feature type="non-terminal residue" evidence="2">
    <location>
        <position position="1"/>
    </location>
</feature>
<evidence type="ECO:0000256" key="1">
    <source>
        <dbReference type="SAM" id="MobiDB-lite"/>
    </source>
</evidence>
<organism evidence="2 3">
    <name type="scientific">Pristionchus fissidentatus</name>
    <dbReference type="NCBI Taxonomy" id="1538716"/>
    <lineage>
        <taxon>Eukaryota</taxon>
        <taxon>Metazoa</taxon>
        <taxon>Ecdysozoa</taxon>
        <taxon>Nematoda</taxon>
        <taxon>Chromadorea</taxon>
        <taxon>Rhabditida</taxon>
        <taxon>Rhabditina</taxon>
        <taxon>Diplogasteromorpha</taxon>
        <taxon>Diplogasteroidea</taxon>
        <taxon>Neodiplogasteridae</taxon>
        <taxon>Pristionchus</taxon>
    </lineage>
</organism>
<evidence type="ECO:0000313" key="3">
    <source>
        <dbReference type="Proteomes" id="UP001432322"/>
    </source>
</evidence>
<accession>A0AAV5WTW2</accession>
<gene>
    <name evidence="2" type="ORF">PFISCL1PPCAC_25406</name>
</gene>
<reference evidence="2" key="1">
    <citation type="submission" date="2023-10" db="EMBL/GenBank/DDBJ databases">
        <title>Genome assembly of Pristionchus species.</title>
        <authorList>
            <person name="Yoshida K."/>
            <person name="Sommer R.J."/>
        </authorList>
    </citation>
    <scope>NUCLEOTIDE SEQUENCE</scope>
    <source>
        <strain evidence="2">RS5133</strain>
    </source>
</reference>
<feature type="compositionally biased region" description="Basic residues" evidence="1">
    <location>
        <begin position="10"/>
        <end position="21"/>
    </location>
</feature>
<feature type="region of interest" description="Disordered" evidence="1">
    <location>
        <begin position="1"/>
        <end position="21"/>
    </location>
</feature>
<dbReference type="EMBL" id="BTSY01000006">
    <property type="protein sequence ID" value="GMT34109.1"/>
    <property type="molecule type" value="Genomic_DNA"/>
</dbReference>
<name>A0AAV5WTW2_9BILA</name>
<keyword evidence="3" id="KW-1185">Reference proteome</keyword>
<evidence type="ECO:0000313" key="2">
    <source>
        <dbReference type="EMBL" id="GMT34109.1"/>
    </source>
</evidence>
<protein>
    <submittedName>
        <fullName evidence="2">Uncharacterized protein</fullName>
    </submittedName>
</protein>
<comment type="caution">
    <text evidence="2">The sequence shown here is derived from an EMBL/GenBank/DDBJ whole genome shotgun (WGS) entry which is preliminary data.</text>
</comment>
<sequence>QSERRELHRQEKRARRERRRNSVLISLQAQEEEHAMTLPRASSTPNIRLPRLKSKRVAFAMEPFTMPLRYGDAVRPLPPLNRPILVKKRKVSCLPPSEVPHFDYETFAAWRRGSRMSLDVAMQEEILANQARMRAKFAAERRRSIVSSLADVLKQCFIHRSARTSPVNWMHK</sequence>
<proteinExistence type="predicted"/>